<feature type="transmembrane region" description="Helical" evidence="1">
    <location>
        <begin position="251"/>
        <end position="273"/>
    </location>
</feature>
<keyword evidence="1" id="KW-0812">Transmembrane</keyword>
<feature type="transmembrane region" description="Helical" evidence="1">
    <location>
        <begin position="357"/>
        <end position="378"/>
    </location>
</feature>
<feature type="transmembrane region" description="Helical" evidence="1">
    <location>
        <begin position="429"/>
        <end position="449"/>
    </location>
</feature>
<evidence type="ECO:0000313" key="3">
    <source>
        <dbReference type="Proteomes" id="UP000316092"/>
    </source>
</evidence>
<comment type="caution">
    <text evidence="2">The sequence shown here is derived from an EMBL/GenBank/DDBJ whole genome shotgun (WGS) entry which is preliminary data.</text>
</comment>
<dbReference type="OrthoDB" id="65821at2"/>
<feature type="transmembrane region" description="Helical" evidence="1">
    <location>
        <begin position="498"/>
        <end position="516"/>
    </location>
</feature>
<dbReference type="RefSeq" id="WP_143722222.1">
    <property type="nucleotide sequence ID" value="NZ_VKDB01000047.1"/>
</dbReference>
<dbReference type="EMBL" id="VKDB01000047">
    <property type="protein sequence ID" value="TSA79190.1"/>
    <property type="molecule type" value="Genomic_DNA"/>
</dbReference>
<feature type="transmembrane region" description="Helical" evidence="1">
    <location>
        <begin position="127"/>
        <end position="155"/>
    </location>
</feature>
<keyword evidence="3" id="KW-1185">Reference proteome</keyword>
<proteinExistence type="predicted"/>
<gene>
    <name evidence="2" type="ORF">FNU79_18230</name>
</gene>
<feature type="transmembrane region" description="Helical" evidence="1">
    <location>
        <begin position="72"/>
        <end position="96"/>
    </location>
</feature>
<feature type="transmembrane region" description="Helical" evidence="1">
    <location>
        <begin position="399"/>
        <end position="423"/>
    </location>
</feature>
<dbReference type="Proteomes" id="UP000316092">
    <property type="component" value="Unassembled WGS sequence"/>
</dbReference>
<feature type="transmembrane region" description="Helical" evidence="1">
    <location>
        <begin position="161"/>
        <end position="183"/>
    </location>
</feature>
<keyword evidence="1" id="KW-1133">Transmembrane helix</keyword>
<feature type="transmembrane region" description="Helical" evidence="1">
    <location>
        <begin position="323"/>
        <end position="345"/>
    </location>
</feature>
<feature type="transmembrane region" description="Helical" evidence="1">
    <location>
        <begin position="30"/>
        <end position="52"/>
    </location>
</feature>
<feature type="transmembrane region" description="Helical" evidence="1">
    <location>
        <begin position="470"/>
        <end position="492"/>
    </location>
</feature>
<evidence type="ECO:0000313" key="2">
    <source>
        <dbReference type="EMBL" id="TSA79190.1"/>
    </source>
</evidence>
<keyword evidence="1" id="KW-0472">Membrane</keyword>
<organism evidence="2 3">
    <name type="scientific">Deinococcus detaillensis</name>
    <dbReference type="NCBI Taxonomy" id="2592048"/>
    <lineage>
        <taxon>Bacteria</taxon>
        <taxon>Thermotogati</taxon>
        <taxon>Deinococcota</taxon>
        <taxon>Deinococci</taxon>
        <taxon>Deinococcales</taxon>
        <taxon>Deinococcaceae</taxon>
        <taxon>Deinococcus</taxon>
    </lineage>
</organism>
<accession>A0A553UG52</accession>
<feature type="transmembrane region" description="Helical" evidence="1">
    <location>
        <begin position="195"/>
        <end position="216"/>
    </location>
</feature>
<dbReference type="AlphaFoldDB" id="A0A553UG52"/>
<evidence type="ECO:0000256" key="1">
    <source>
        <dbReference type="SAM" id="Phobius"/>
    </source>
</evidence>
<reference evidence="2 3" key="1">
    <citation type="submission" date="2019-07" db="EMBL/GenBank/DDBJ databases">
        <title>Deinococcus detaillus sp. nov., isolated from humus soil in Antarctica.</title>
        <authorList>
            <person name="Zhang K."/>
        </authorList>
    </citation>
    <scope>NUCLEOTIDE SEQUENCE [LARGE SCALE GENOMIC DNA]</scope>
    <source>
        <strain evidence="2 3">H1</strain>
    </source>
</reference>
<name>A0A553UG52_9DEIO</name>
<protein>
    <submittedName>
        <fullName evidence="2">Uncharacterized protein</fullName>
    </submittedName>
</protein>
<sequence>MPRLNLAPGTLVWLLAQQLRVSWRSLGSRWVLWTLAGLVAFDLILSLLNFSGLQGLRRTLTSSEAGAQLTSVSGAFLMGGGLLSAFLFTILLATAISGTLETLFERGDLDLLLGSPLSPGRVLASRLLGVLIGGLPLYVGLGLLVSVPLLVAGWWPVLGFWPWLLSLAALATALGAALTLGLVKVLGVRRARTAAGILGALLGASFFLLSQASNFIGNNSLTRWISSVDFQHPPHPDSPLWWPVRTLRLDGLPTLATLAVSAGVFVLVSFGLAKLYTQGAQTALIQGNPRTRAPAHAGPLRFASGGRAIVLKEWRLLGRNPLLLSRTLLSVLYLMPLGFGLLRVPVSGAGDALSARLLGFVAILALGSLTSSLAQITANAEDAPDLLLSSPTPLNRVRWFKLWAALTPVLLVWVVLFVLALVIAPGGLALLGLALGLLSVLGVGFMVLWRPLEIRRADLIQPREGQQVDWLAALGTLAMEAALLGAFFFLPVAGAGRIVGSLALLVGLGIPLGVALSSRRKTLAAT</sequence>